<accession>A0A7Y9JLH5</accession>
<dbReference type="EMBL" id="JACCBH010000001">
    <property type="protein sequence ID" value="NYD53335.1"/>
    <property type="molecule type" value="Genomic_DNA"/>
</dbReference>
<dbReference type="Proteomes" id="UP000552045">
    <property type="component" value="Unassembled WGS sequence"/>
</dbReference>
<dbReference type="Pfam" id="PF06197">
    <property type="entry name" value="DUF998"/>
    <property type="match status" value="1"/>
</dbReference>
<reference evidence="2 3" key="1">
    <citation type="submission" date="2020-07" db="EMBL/GenBank/DDBJ databases">
        <title>Sequencing the genomes of 1000 actinobacteria strains.</title>
        <authorList>
            <person name="Klenk H.-P."/>
        </authorList>
    </citation>
    <scope>NUCLEOTIDE SEQUENCE [LARGE SCALE GENOMIC DNA]</scope>
    <source>
        <strain evidence="2 3">DSM 22185</strain>
    </source>
</reference>
<evidence type="ECO:0000313" key="2">
    <source>
        <dbReference type="EMBL" id="NYD53335.1"/>
    </source>
</evidence>
<dbReference type="AlphaFoldDB" id="A0A7Y9JLH5"/>
<keyword evidence="1" id="KW-0812">Transmembrane</keyword>
<comment type="caution">
    <text evidence="2">The sequence shown here is derived from an EMBL/GenBank/DDBJ whole genome shotgun (WGS) entry which is preliminary data.</text>
</comment>
<gene>
    <name evidence="2" type="ORF">BKA02_000390</name>
</gene>
<name>A0A7Y9JLH5_9MICO</name>
<organism evidence="2 3">
    <name type="scientific">Microbacterium pseudoresistens</name>
    <dbReference type="NCBI Taxonomy" id="640634"/>
    <lineage>
        <taxon>Bacteria</taxon>
        <taxon>Bacillati</taxon>
        <taxon>Actinomycetota</taxon>
        <taxon>Actinomycetes</taxon>
        <taxon>Micrococcales</taxon>
        <taxon>Microbacteriaceae</taxon>
        <taxon>Microbacterium</taxon>
    </lineage>
</organism>
<dbReference type="InterPro" id="IPR009339">
    <property type="entry name" value="DUF998"/>
</dbReference>
<proteinExistence type="predicted"/>
<feature type="transmembrane region" description="Helical" evidence="1">
    <location>
        <begin position="70"/>
        <end position="92"/>
    </location>
</feature>
<sequence>MQRANLVISALMVLAATYGILRAIRTGRGLAIGVLTGAYGVCLALSALFLPDPSGGFPPGESSGAATTGGILHLAFGAIGFACLAAAAFAYARWASVRGERAQALLGLCGGIVVLVGFVAGAALARSPIGVALLWASVLAGLLWLALACAHLYTVVPHPVLAQRAPHPDPA</sequence>
<evidence type="ECO:0000256" key="1">
    <source>
        <dbReference type="SAM" id="Phobius"/>
    </source>
</evidence>
<dbReference type="RefSeq" id="WP_218844409.1">
    <property type="nucleotide sequence ID" value="NZ_BAABLC010000003.1"/>
</dbReference>
<feature type="transmembrane region" description="Helical" evidence="1">
    <location>
        <begin position="104"/>
        <end position="125"/>
    </location>
</feature>
<feature type="transmembrane region" description="Helical" evidence="1">
    <location>
        <begin position="131"/>
        <end position="156"/>
    </location>
</feature>
<evidence type="ECO:0008006" key="4">
    <source>
        <dbReference type="Google" id="ProtNLM"/>
    </source>
</evidence>
<keyword evidence="1" id="KW-0472">Membrane</keyword>
<feature type="transmembrane region" description="Helical" evidence="1">
    <location>
        <begin position="31"/>
        <end position="50"/>
    </location>
</feature>
<keyword evidence="3" id="KW-1185">Reference proteome</keyword>
<evidence type="ECO:0000313" key="3">
    <source>
        <dbReference type="Proteomes" id="UP000552045"/>
    </source>
</evidence>
<feature type="transmembrane region" description="Helical" evidence="1">
    <location>
        <begin position="6"/>
        <end position="24"/>
    </location>
</feature>
<keyword evidence="1" id="KW-1133">Transmembrane helix</keyword>
<protein>
    <recommendedName>
        <fullName evidence="4">DUF998 domain-containing protein</fullName>
    </recommendedName>
</protein>